<dbReference type="AlphaFoldDB" id="A0A839SJ03"/>
<dbReference type="Proteomes" id="UP000539265">
    <property type="component" value="Unassembled WGS sequence"/>
</dbReference>
<evidence type="ECO:0000313" key="2">
    <source>
        <dbReference type="Proteomes" id="UP000539265"/>
    </source>
</evidence>
<protein>
    <submittedName>
        <fullName evidence="1">Uncharacterized protein</fullName>
    </submittedName>
</protein>
<accession>A0A839SJ03</accession>
<sequence length="46" mass="5361">MVNILAKALKGDCALDARGKNEMQKDVNRKIFFFKWSELLFVKDKT</sequence>
<name>A0A839SJ03_9SPHI</name>
<proteinExistence type="predicted"/>
<dbReference type="EMBL" id="JACHWX010000019">
    <property type="protein sequence ID" value="MBB3058311.1"/>
    <property type="molecule type" value="Genomic_DNA"/>
</dbReference>
<gene>
    <name evidence="1" type="ORF">FHS11_004760</name>
</gene>
<organism evidence="1 2">
    <name type="scientific">Mucilaginibacter gotjawali</name>
    <dbReference type="NCBI Taxonomy" id="1550579"/>
    <lineage>
        <taxon>Bacteria</taxon>
        <taxon>Pseudomonadati</taxon>
        <taxon>Bacteroidota</taxon>
        <taxon>Sphingobacteriia</taxon>
        <taxon>Sphingobacteriales</taxon>
        <taxon>Sphingobacteriaceae</taxon>
        <taxon>Mucilaginibacter</taxon>
    </lineage>
</organism>
<reference evidence="1" key="1">
    <citation type="submission" date="2020-08" db="EMBL/GenBank/DDBJ databases">
        <title>Genomic Encyclopedia of Type Strains, Phase III (KMG-III): the genomes of soil and plant-associated and newly described type strains.</title>
        <authorList>
            <person name="Whitman W."/>
        </authorList>
    </citation>
    <scope>NUCLEOTIDE SEQUENCE [LARGE SCALE GENOMIC DNA]</scope>
    <source>
        <strain evidence="1">CECT 8628</strain>
    </source>
</reference>
<comment type="caution">
    <text evidence="1">The sequence shown here is derived from an EMBL/GenBank/DDBJ whole genome shotgun (WGS) entry which is preliminary data.</text>
</comment>
<keyword evidence="2" id="KW-1185">Reference proteome</keyword>
<evidence type="ECO:0000313" key="1">
    <source>
        <dbReference type="EMBL" id="MBB3058311.1"/>
    </source>
</evidence>